<name>B5H908_STRE2</name>
<dbReference type="InterPro" id="IPR046291">
    <property type="entry name" value="DUF6328"/>
</dbReference>
<gene>
    <name evidence="2" type="ORF">SSDG_01547</name>
</gene>
<dbReference type="eggNOG" id="ENOG5032CKR">
    <property type="taxonomic scope" value="Bacteria"/>
</dbReference>
<dbReference type="AlphaFoldDB" id="B5H908"/>
<organism evidence="2 3">
    <name type="scientific">Streptomyces pristinaespiralis (strain ATCC 25486 / DSM 40338 / CBS 914.69 / JCM 4507 / KCC S-0507 / NBRC 13074 / NRRL 2958 / 5647)</name>
    <dbReference type="NCBI Taxonomy" id="457429"/>
    <lineage>
        <taxon>Bacteria</taxon>
        <taxon>Bacillati</taxon>
        <taxon>Actinomycetota</taxon>
        <taxon>Actinomycetes</taxon>
        <taxon>Kitasatosporales</taxon>
        <taxon>Streptomycetaceae</taxon>
        <taxon>Streptomyces</taxon>
    </lineage>
</organism>
<protein>
    <submittedName>
        <fullName evidence="2">Uncharacterized protein</fullName>
    </submittedName>
</protein>
<accession>B5H908</accession>
<dbReference type="EMBL" id="CM000950">
    <property type="protein sequence ID" value="EDY63319.1"/>
    <property type="molecule type" value="Genomic_DNA"/>
</dbReference>
<feature type="region of interest" description="Disordered" evidence="1">
    <location>
        <begin position="171"/>
        <end position="227"/>
    </location>
</feature>
<feature type="region of interest" description="Disordered" evidence="1">
    <location>
        <begin position="1"/>
        <end position="24"/>
    </location>
</feature>
<dbReference type="Pfam" id="PF19853">
    <property type="entry name" value="DUF6328"/>
    <property type="match status" value="1"/>
</dbReference>
<evidence type="ECO:0000256" key="1">
    <source>
        <dbReference type="SAM" id="MobiDB-lite"/>
    </source>
</evidence>
<evidence type="ECO:0000313" key="3">
    <source>
        <dbReference type="Proteomes" id="UP000002805"/>
    </source>
</evidence>
<reference evidence="3" key="2">
    <citation type="submission" date="2009-10" db="EMBL/GenBank/DDBJ databases">
        <title>The genome sequence of Streptomyces pristinaespiralis strain ATCC 25486.</title>
        <authorList>
            <consortium name="The Broad Institute Genome Sequencing Platform"/>
            <consortium name="Broad Institute Microbial Sequencing Center"/>
            <person name="Fischbach M."/>
            <person name="Godfrey P."/>
            <person name="Ward D."/>
            <person name="Young S."/>
            <person name="Zeng Q."/>
            <person name="Koehrsen M."/>
            <person name="Alvarado L."/>
            <person name="Berlin A.M."/>
            <person name="Bochicchio J."/>
            <person name="Borenstein D."/>
            <person name="Chapman S.B."/>
            <person name="Chen Z."/>
            <person name="Engels R."/>
            <person name="Freedman E."/>
            <person name="Gellesch M."/>
            <person name="Goldberg J."/>
            <person name="Griggs A."/>
            <person name="Gujja S."/>
            <person name="Heilman E.R."/>
            <person name="Heiman D.I."/>
            <person name="Hepburn T.A."/>
            <person name="Howarth C."/>
            <person name="Jen D."/>
            <person name="Larson L."/>
            <person name="Lewis B."/>
            <person name="Mehta T."/>
            <person name="Park D."/>
            <person name="Pearson M."/>
            <person name="Richards J."/>
            <person name="Roberts A."/>
            <person name="Saif S."/>
            <person name="Shea T.D."/>
            <person name="Shenoy N."/>
            <person name="Sisk P."/>
            <person name="Stolte C."/>
            <person name="Sykes S.N."/>
            <person name="Thomson T."/>
            <person name="Walk T."/>
            <person name="White J."/>
            <person name="Yandava C."/>
            <person name="Straight P."/>
            <person name="Clardy J."/>
            <person name="Hung D."/>
            <person name="Kolter R."/>
            <person name="Mekalanos J."/>
            <person name="Walker S."/>
            <person name="Walsh C.T."/>
            <person name="Wieland-Brown L.C."/>
            <person name="Haas B."/>
            <person name="Nusbaum C."/>
            <person name="Birren B."/>
        </authorList>
    </citation>
    <scope>NUCLEOTIDE SEQUENCE [LARGE SCALE GENOMIC DNA]</scope>
    <source>
        <strain evidence="3">ATCC 25486 / DSM 40338 / CBS 914.69 / JCM 4507 / NBRC 13074 / NRRL 2958 / 5647</strain>
    </source>
</reference>
<evidence type="ECO:0000313" key="2">
    <source>
        <dbReference type="EMBL" id="EDY63319.1"/>
    </source>
</evidence>
<dbReference type="Proteomes" id="UP000002805">
    <property type="component" value="Chromosome"/>
</dbReference>
<sequence>MRDRLDRRPAMRIARTGPGKRRETPQQRLDRLWGELLREVRVALAGVQLLFVFLLAVAFTPLFPRLGESDRLMYVVCLLLGAAATGLLTAPVSIHRMVTGRGMKYEAVTWASRFTIAGLAILLCMVALGLLLVLRSVTALSDRTALILDVAVVGGLTLCWLVPAVLMRRGSTPTSVADPEEHGQDAPEPPSPGLPEPRQGPEAGPGSDEYRRPGGAGGTRRGGSQPP</sequence>
<dbReference type="HOGENOM" id="CLU_087620_2_0_11"/>
<proteinExistence type="predicted"/>
<keyword evidence="3" id="KW-1185">Reference proteome</keyword>
<reference evidence="3" key="1">
    <citation type="submission" date="2008-02" db="EMBL/GenBank/DDBJ databases">
        <authorList>
            <consortium name="The Broad Institute Genome Sequencing Platform"/>
            <person name="Fischbach M."/>
            <person name="Ward D."/>
            <person name="Young S."/>
            <person name="Jaffe D."/>
            <person name="Gnerre S."/>
            <person name="Berlin A."/>
            <person name="Heiman D."/>
            <person name="Hepburn T."/>
            <person name="Sykes S."/>
            <person name="Alvarado L."/>
            <person name="Kodira C.D."/>
            <person name="Straight P."/>
            <person name="Clardy J."/>
            <person name="Hung D."/>
            <person name="Kolter R."/>
            <person name="Mekalanos J."/>
            <person name="Walker S."/>
            <person name="Walsh C.T."/>
            <person name="Lander E."/>
            <person name="Galagan J."/>
            <person name="Nusbaum C."/>
            <person name="Birren B."/>
        </authorList>
    </citation>
    <scope>NUCLEOTIDE SEQUENCE [LARGE SCALE GENOMIC DNA]</scope>
    <source>
        <strain evidence="3">ATCC 25486 / DSM 40338 / CBS 914.69 / JCM 4507 / NBRC 13074 / NRRL 2958 / 5647</strain>
    </source>
</reference>